<accession>A0A8H6DX03</accession>
<name>A0A8H6DX03_COCSA</name>
<proteinExistence type="predicted"/>
<keyword evidence="1" id="KW-1133">Transmembrane helix</keyword>
<evidence type="ECO:0000313" key="3">
    <source>
        <dbReference type="Proteomes" id="UP000624244"/>
    </source>
</evidence>
<sequence length="221" mass="24428">MFSRFANDKQPAPKAAEVAIAKISNISATQLSRFERLPKIQRYAILGAASVGGLSLLWALTSSSKPAKRLPIPSPRRSLLPDISPEDVAELPYHPAALPGARDVDSPFGSIRVYEFGPRDGEKVLLIHGISTPSIALTDLAHKLVGRGRRVMLFGATQRMHLFPELFWSHNVWTIPRAYAGSSFAHVLCLFRQGSRQPYQTVKHVRRTSDHASDLHNGFKS</sequence>
<protein>
    <submittedName>
        <fullName evidence="2">Uncharacterized protein</fullName>
    </submittedName>
</protein>
<evidence type="ECO:0000256" key="1">
    <source>
        <dbReference type="SAM" id="Phobius"/>
    </source>
</evidence>
<organism evidence="2 3">
    <name type="scientific">Cochliobolus sativus</name>
    <name type="common">Common root rot and spot blotch fungus</name>
    <name type="synonym">Bipolaris sorokiniana</name>
    <dbReference type="NCBI Taxonomy" id="45130"/>
    <lineage>
        <taxon>Eukaryota</taxon>
        <taxon>Fungi</taxon>
        <taxon>Dikarya</taxon>
        <taxon>Ascomycota</taxon>
        <taxon>Pezizomycotina</taxon>
        <taxon>Dothideomycetes</taxon>
        <taxon>Pleosporomycetidae</taxon>
        <taxon>Pleosporales</taxon>
        <taxon>Pleosporineae</taxon>
        <taxon>Pleosporaceae</taxon>
        <taxon>Bipolaris</taxon>
    </lineage>
</organism>
<dbReference type="SUPFAM" id="SSF53474">
    <property type="entry name" value="alpha/beta-Hydrolases"/>
    <property type="match status" value="1"/>
</dbReference>
<dbReference type="AlphaFoldDB" id="A0A8H6DX03"/>
<dbReference type="InterPro" id="IPR029058">
    <property type="entry name" value="AB_hydrolase_fold"/>
</dbReference>
<keyword evidence="1" id="KW-0472">Membrane</keyword>
<dbReference type="Gene3D" id="3.40.50.1820">
    <property type="entry name" value="alpha/beta hydrolase"/>
    <property type="match status" value="1"/>
</dbReference>
<comment type="caution">
    <text evidence="2">The sequence shown here is derived from an EMBL/GenBank/DDBJ whole genome shotgun (WGS) entry which is preliminary data.</text>
</comment>
<dbReference type="EMBL" id="WNKQ01000006">
    <property type="protein sequence ID" value="KAF5850968.1"/>
    <property type="molecule type" value="Genomic_DNA"/>
</dbReference>
<feature type="transmembrane region" description="Helical" evidence="1">
    <location>
        <begin position="43"/>
        <end position="61"/>
    </location>
</feature>
<evidence type="ECO:0000313" key="2">
    <source>
        <dbReference type="EMBL" id="KAF5850968.1"/>
    </source>
</evidence>
<reference evidence="2" key="1">
    <citation type="submission" date="2019-11" db="EMBL/GenBank/DDBJ databases">
        <title>Bipolaris sorokiniana Genome sequencing.</title>
        <authorList>
            <person name="Wang H."/>
        </authorList>
    </citation>
    <scope>NUCLEOTIDE SEQUENCE</scope>
</reference>
<gene>
    <name evidence="2" type="ORF">GGP41_010589</name>
</gene>
<dbReference type="Proteomes" id="UP000624244">
    <property type="component" value="Unassembled WGS sequence"/>
</dbReference>
<keyword evidence="1" id="KW-0812">Transmembrane</keyword>